<dbReference type="InterPro" id="IPR052349">
    <property type="entry name" value="Metallo-hydrolase_Enzymes"/>
</dbReference>
<dbReference type="STRING" id="187304.B0E33_24415"/>
<dbReference type="EC" id="3.5.4.1" evidence="4"/>
<dbReference type="OrthoDB" id="9815027at2"/>
<dbReference type="GO" id="GO:0046872">
    <property type="term" value="F:metal ion binding"/>
    <property type="evidence" value="ECO:0007669"/>
    <property type="project" value="UniProtKB-KW"/>
</dbReference>
<dbReference type="InterPro" id="IPR013108">
    <property type="entry name" value="Amidohydro_3"/>
</dbReference>
<dbReference type="Pfam" id="PF07969">
    <property type="entry name" value="Amidohydro_3"/>
    <property type="match status" value="1"/>
</dbReference>
<dbReference type="CDD" id="cd01293">
    <property type="entry name" value="Bact_CD"/>
    <property type="match status" value="1"/>
</dbReference>
<protein>
    <submittedName>
        <fullName evidence="4">Cytosine deaminase</fullName>
        <ecNumber evidence="4">3.5.4.1</ecNumber>
    </submittedName>
</protein>
<dbReference type="FunFam" id="3.20.20.140:FF:000019">
    <property type="entry name" value="Cytosine deaminase"/>
    <property type="match status" value="1"/>
</dbReference>
<evidence type="ECO:0000259" key="3">
    <source>
        <dbReference type="Pfam" id="PF07969"/>
    </source>
</evidence>
<dbReference type="GO" id="GO:0004131">
    <property type="term" value="F:cytosine deaminase activity"/>
    <property type="evidence" value="ECO:0007669"/>
    <property type="project" value="UniProtKB-EC"/>
</dbReference>
<proteinExistence type="predicted"/>
<feature type="domain" description="Amidohydrolase 3" evidence="3">
    <location>
        <begin position="154"/>
        <end position="371"/>
    </location>
</feature>
<evidence type="ECO:0000256" key="1">
    <source>
        <dbReference type="ARBA" id="ARBA00022723"/>
    </source>
</evidence>
<dbReference type="Gene3D" id="2.30.40.10">
    <property type="entry name" value="Urease, subunit C, domain 1"/>
    <property type="match status" value="1"/>
</dbReference>
<dbReference type="InterPro" id="IPR032466">
    <property type="entry name" value="Metal_Hydrolase"/>
</dbReference>
<keyword evidence="1" id="KW-0479">Metal-binding</keyword>
<evidence type="ECO:0000313" key="5">
    <source>
        <dbReference type="Proteomes" id="UP000048926"/>
    </source>
</evidence>
<dbReference type="SUPFAM" id="SSF51338">
    <property type="entry name" value="Composite domain of metallo-dependent hydrolases"/>
    <property type="match status" value="1"/>
</dbReference>
<dbReference type="SUPFAM" id="SSF51556">
    <property type="entry name" value="Metallo-dependent hydrolases"/>
    <property type="match status" value="1"/>
</dbReference>
<keyword evidence="2 4" id="KW-0378">Hydrolase</keyword>
<dbReference type="Gene3D" id="3.20.20.140">
    <property type="entry name" value="Metal-dependent hydrolases"/>
    <property type="match status" value="1"/>
</dbReference>
<evidence type="ECO:0000313" key="4">
    <source>
        <dbReference type="EMBL" id="CTQ42722.1"/>
    </source>
</evidence>
<dbReference type="PANTHER" id="PTHR32027:SF9">
    <property type="entry name" value="BLL3847 PROTEIN"/>
    <property type="match status" value="1"/>
</dbReference>
<evidence type="ECO:0000256" key="2">
    <source>
        <dbReference type="ARBA" id="ARBA00022801"/>
    </source>
</evidence>
<keyword evidence="5" id="KW-1185">Reference proteome</keyword>
<name>A0A0M6XZJ4_9HYPH</name>
<dbReference type="Proteomes" id="UP000048926">
    <property type="component" value="Unassembled WGS sequence"/>
</dbReference>
<dbReference type="EMBL" id="CXST01000001">
    <property type="protein sequence ID" value="CTQ42722.1"/>
    <property type="molecule type" value="Genomic_DNA"/>
</dbReference>
<organism evidence="4 5">
    <name type="scientific">Roseibium aggregatum</name>
    <dbReference type="NCBI Taxonomy" id="187304"/>
    <lineage>
        <taxon>Bacteria</taxon>
        <taxon>Pseudomonadati</taxon>
        <taxon>Pseudomonadota</taxon>
        <taxon>Alphaproteobacteria</taxon>
        <taxon>Hyphomicrobiales</taxon>
        <taxon>Stappiaceae</taxon>
        <taxon>Roseibium</taxon>
    </lineage>
</organism>
<dbReference type="RefSeq" id="WP_055654775.1">
    <property type="nucleotide sequence ID" value="NZ_CXST01000001.1"/>
</dbReference>
<dbReference type="AlphaFoldDB" id="A0A0M6XZJ4"/>
<reference evidence="5" key="1">
    <citation type="submission" date="2015-07" db="EMBL/GenBank/DDBJ databases">
        <authorList>
            <person name="Rodrigo-Torres Lidia"/>
            <person name="Arahal R.David."/>
        </authorList>
    </citation>
    <scope>NUCLEOTIDE SEQUENCE [LARGE SCALE GENOMIC DNA]</scope>
    <source>
        <strain evidence="5">CECT 4801</strain>
    </source>
</reference>
<gene>
    <name evidence="4" type="primary">codA_1</name>
    <name evidence="4" type="ORF">LAL4801_01158</name>
</gene>
<accession>A0A0M6XZJ4</accession>
<sequence>MSGLVIRNVLLEGADAAVDIAVRAGKISAIGADLPTSAEELNGNGVLLVPGFVESHLHLDKACILDRCRNETGTLEGAISSVAEAKKGFSEEDVYDRGRKVLEKAITQGTNAIRTHVEIDPGIGLTGFHAIQRLKQDFAWALDLQICVFPQEGLINNPGTAELLEEALTAGADLLGGCPYTDSDPNGQIACLFEMAERHDVDLDFHLDFDLDPSWRHLDEIARQTVAFGWQGRVAIGHVTKLSALSRKDLLEAVQILKNAEIALTVLPSTDLFLMGRGSESLVPRGVAPAHVFHEHGVCCTVATNNVLNPFTPYGDCSLPRMANLYANVHQLGSAEDLKACFDMVTAAPRRLINKAHRIEVGEAATFVALPAMSGQQIVSEIIRPVWGMKNGKFTFEQAPARLMGPLAAQGRTEERQAALVP</sequence>
<dbReference type="InterPro" id="IPR011059">
    <property type="entry name" value="Metal-dep_hydrolase_composite"/>
</dbReference>
<dbReference type="PANTHER" id="PTHR32027">
    <property type="entry name" value="CYTOSINE DEAMINASE"/>
    <property type="match status" value="1"/>
</dbReference>